<evidence type="ECO:0000256" key="1">
    <source>
        <dbReference type="ARBA" id="ARBA00023015"/>
    </source>
</evidence>
<evidence type="ECO:0000259" key="4">
    <source>
        <dbReference type="PROSITE" id="PS50932"/>
    </source>
</evidence>
<dbReference type="PRINTS" id="PR00036">
    <property type="entry name" value="HTHLACI"/>
</dbReference>
<comment type="caution">
    <text evidence="5">The sequence shown here is derived from an EMBL/GenBank/DDBJ whole genome shotgun (WGS) entry which is preliminary data.</text>
</comment>
<dbReference type="InterPro" id="IPR028082">
    <property type="entry name" value="Peripla_BP_I"/>
</dbReference>
<dbReference type="PROSITE" id="PS00356">
    <property type="entry name" value="HTH_LACI_1"/>
    <property type="match status" value="1"/>
</dbReference>
<keyword evidence="1" id="KW-0805">Transcription regulation</keyword>
<dbReference type="PROSITE" id="PS50932">
    <property type="entry name" value="HTH_LACI_2"/>
    <property type="match status" value="1"/>
</dbReference>
<organism evidence="5 6">
    <name type="scientific">Enterococcus asini</name>
    <dbReference type="NCBI Taxonomy" id="57732"/>
    <lineage>
        <taxon>Bacteria</taxon>
        <taxon>Bacillati</taxon>
        <taxon>Bacillota</taxon>
        <taxon>Bacilli</taxon>
        <taxon>Lactobacillales</taxon>
        <taxon>Enterococcaceae</taxon>
        <taxon>Enterococcus</taxon>
    </lineage>
</organism>
<sequence length="315" mass="35277">MTTLADVAKRANVSKMTVSRVLNHPEQVTEELKALVHQAMKELDYRPNVAAKALVSNRSQVIKVYILEEIDTTEPYFMYLLMGIAAAVGKTQYSLQLVTSELADQGNCDGYIITGFRRGDFEWIKALDKPVILFGENTAGFDFVDSDNRHGTRNATKYAHSRGYQRLIYIGIAVDEPFELSRESGYLEVMKDLGLAPEIHRFENRSTVTENFIAQYFDELGKDTCFICSSDRLALGVERGLLQQGGKVPEEFGIIGFDGVFLDQVSSPKLTTCKQAIVKMGETCGELLVKKINEEGAPQGIRRFLPVLEIRESTR</sequence>
<dbReference type="SMART" id="SM00354">
    <property type="entry name" value="HTH_LACI"/>
    <property type="match status" value="1"/>
</dbReference>
<dbReference type="AlphaFoldDB" id="A0AAW8TUM3"/>
<dbReference type="CDD" id="cd01392">
    <property type="entry name" value="HTH_LacI"/>
    <property type="match status" value="1"/>
</dbReference>
<gene>
    <name evidence="5" type="ORF">P7H43_03935</name>
</gene>
<dbReference type="Proteomes" id="UP001256711">
    <property type="component" value="Unassembled WGS sequence"/>
</dbReference>
<accession>A0AAW8TUM3</accession>
<dbReference type="GO" id="GO:0000976">
    <property type="term" value="F:transcription cis-regulatory region binding"/>
    <property type="evidence" value="ECO:0007669"/>
    <property type="project" value="TreeGrafter"/>
</dbReference>
<dbReference type="RefSeq" id="WP_311835086.1">
    <property type="nucleotide sequence ID" value="NZ_JARQBJ010000002.1"/>
</dbReference>
<proteinExistence type="predicted"/>
<dbReference type="SUPFAM" id="SSF47413">
    <property type="entry name" value="lambda repressor-like DNA-binding domains"/>
    <property type="match status" value="1"/>
</dbReference>
<dbReference type="Pfam" id="PF13377">
    <property type="entry name" value="Peripla_BP_3"/>
    <property type="match status" value="1"/>
</dbReference>
<dbReference type="PANTHER" id="PTHR30146">
    <property type="entry name" value="LACI-RELATED TRANSCRIPTIONAL REPRESSOR"/>
    <property type="match status" value="1"/>
</dbReference>
<keyword evidence="2 5" id="KW-0238">DNA-binding</keyword>
<evidence type="ECO:0000256" key="3">
    <source>
        <dbReference type="ARBA" id="ARBA00023163"/>
    </source>
</evidence>
<dbReference type="SUPFAM" id="SSF53822">
    <property type="entry name" value="Periplasmic binding protein-like I"/>
    <property type="match status" value="1"/>
</dbReference>
<dbReference type="InterPro" id="IPR046335">
    <property type="entry name" value="LacI/GalR-like_sensor"/>
</dbReference>
<protein>
    <submittedName>
        <fullName evidence="5">LacI family DNA-binding transcriptional regulator</fullName>
    </submittedName>
</protein>
<dbReference type="Pfam" id="PF00356">
    <property type="entry name" value="LacI"/>
    <property type="match status" value="1"/>
</dbReference>
<keyword evidence="3" id="KW-0804">Transcription</keyword>
<dbReference type="GO" id="GO:0003700">
    <property type="term" value="F:DNA-binding transcription factor activity"/>
    <property type="evidence" value="ECO:0007669"/>
    <property type="project" value="TreeGrafter"/>
</dbReference>
<dbReference type="PANTHER" id="PTHR30146:SF154">
    <property type="entry name" value="TRANSCRIPTION REGULATOR, MEMBER OF GALR FAMILY"/>
    <property type="match status" value="1"/>
</dbReference>
<dbReference type="Gene3D" id="1.10.260.40">
    <property type="entry name" value="lambda repressor-like DNA-binding domains"/>
    <property type="match status" value="1"/>
</dbReference>
<evidence type="ECO:0000313" key="6">
    <source>
        <dbReference type="Proteomes" id="UP001256711"/>
    </source>
</evidence>
<dbReference type="EMBL" id="JARQBJ010000002">
    <property type="protein sequence ID" value="MDT2809623.1"/>
    <property type="molecule type" value="Genomic_DNA"/>
</dbReference>
<dbReference type="Gene3D" id="3.40.50.2300">
    <property type="match status" value="2"/>
</dbReference>
<dbReference type="InterPro" id="IPR010982">
    <property type="entry name" value="Lambda_DNA-bd_dom_sf"/>
</dbReference>
<feature type="domain" description="HTH lacI-type" evidence="4">
    <location>
        <begin position="2"/>
        <end position="56"/>
    </location>
</feature>
<evidence type="ECO:0000256" key="2">
    <source>
        <dbReference type="ARBA" id="ARBA00023125"/>
    </source>
</evidence>
<dbReference type="InterPro" id="IPR000843">
    <property type="entry name" value="HTH_LacI"/>
</dbReference>
<evidence type="ECO:0000313" key="5">
    <source>
        <dbReference type="EMBL" id="MDT2809623.1"/>
    </source>
</evidence>
<reference evidence="5" key="1">
    <citation type="submission" date="2023-03" db="EMBL/GenBank/DDBJ databases">
        <authorList>
            <person name="Shen W."/>
            <person name="Cai J."/>
        </authorList>
    </citation>
    <scope>NUCLEOTIDE SEQUENCE</scope>
    <source>
        <strain evidence="5">B226-2</strain>
    </source>
</reference>
<name>A0AAW8TUM3_9ENTE</name>